<feature type="compositionally biased region" description="Basic and acidic residues" evidence="1">
    <location>
        <begin position="1"/>
        <end position="14"/>
    </location>
</feature>
<sequence>MSTRETELNGRMEVPDEPGAEPEVSRPLPFDEAPRSPPTLYQKEREKEAAEAIRLKTERKAKRTRQNSRRNGDHPEQVHLPVLLLLVFRIILNRCISGSPCPFTVIAVFALRVSPSLSGAFIFVRNFSGAARKMKPSPVFDYGKDGIVFVQNGTIFYSPNCARLVKIPSANNNEPFKQDYLNYSMFKQPAWWSGSWGWQSFIPLSPSFTSLPFETFCWMPRILEVGVVCKLPSGEEQVERRYQMDQDDISIWKHRESLLTNAAQTIRLQYTIPSARPPPPLSFHYDRPHKSFSIAKKMICVSRDWFIVWMGFLSYIISQTKVRLPSSAPVLPSSPLPFWYNYLRDTHKYHDSWLDGLSLSTVYSFDVKTPRAGIVFQWSERDPTRPSIDYFYENHIPMYFMWTSAEEQAISRDGSLAYLQPPTDLVQEALTFLFRTPNLPLAGLVMQQYFSLGDNPVTNETLQFLRIEHAPSFVFNFVAEKFVDQTASLQRVTADTSLSLKVKALAASQEMELHAAAESAVTLPFHGMLDRGEDTGKLYNHFDDFFEARSRRQAELIKLESRQDRHRRESRERIPGVHNATMYTWEKTRSSGGKELYMRVRVNQDCNQDVYWEYRPSQRCYNAYANEWDLCQEFHFGSDRGYAAGNDDSGSDDYDNDYNDGYDSDYDNQHDGDGNGHLYTAPPEPKPLTPVPQGDYRDADAGDKPQPSYSRDVLDTAKLVYGYVSPYDHVPPPPTALSWTSLLGYLGFVTNLSDLSISEPDERALVVFFAHLAKDQGAGIPPHLWDLTDGTFTSSSSRFDISFISRPSEDLFVFSSPRSRACQWVLGVHSAAAALYVCRFILTNPAAHTLLTVAHRLVGRGIPFRTLLPLECSPRQVTVSREFTPTSHRLLLHQFTFADFQASMLQCRMILLSPQGRAALLRGGIVARIAKLHISDECAFEGPSVEVTAHRVGYLMRSEEDGTCLCDDELTEHEIAIICGTYSLYTPHKQEAVWSWFPPPSAWQAARCGNKWLDWTERCEDLFLKILYDIRHNNLAPKSRQGWIECLKGQKPAKVLAEANFKQAKMFMTELLPVQNLLEIDCIHKNCPFCITVLMSFEYSPTTCCQFIPALRSAVQVQLPRDSAEPNPVRPYVPNIATSPSLRPPPPDSRKPQRTRMSPIRSAISSSSLGHPVTSQASPRGVSQRFATAAPDWPSEKALAIIRDLKFLHTAFDERTNWHGHLQSARFSFATCPMGARRLGGASWDSLNCSSARLLATDQPPPRHQSAHDGISEQALAIPAVVVGHSRLSTAFDEERDSSPIHSHYSAVHNLNMVGQDVDQDLCEHSAGDQTTHAQITARCLFSRGRVFLIHLAQILPSATYPSPEILEPQGMPQDWDTCPLISSSFPATTPTLKAHIKLGLPITFTDSDPECQSAGETRESLTDFSEVPTSVVEEEETEIAQFVLVGRMGTLAQQLLPLLWAAKLYRLHSPHRLPPVSRLRLVKLPFSVRVYINDFVDGLPNTIDFATLRASLQSQLDKLDDDDLGAFITATNDAMDLEIAFRNNSVSRPAPQCNQACPIICSEDH</sequence>
<feature type="compositionally biased region" description="Basic residues" evidence="1">
    <location>
        <begin position="59"/>
        <end position="68"/>
    </location>
</feature>
<feature type="region of interest" description="Disordered" evidence="1">
    <location>
        <begin position="645"/>
        <end position="709"/>
    </location>
</feature>
<reference evidence="3" key="1">
    <citation type="journal article" date="2014" name="Proc. Natl. Acad. Sci. U.S.A.">
        <title>Extensive sampling of basidiomycete genomes demonstrates inadequacy of the white-rot/brown-rot paradigm for wood decay fungi.</title>
        <authorList>
            <person name="Riley R."/>
            <person name="Salamov A.A."/>
            <person name="Brown D.W."/>
            <person name="Nagy L.G."/>
            <person name="Floudas D."/>
            <person name="Held B.W."/>
            <person name="Levasseur A."/>
            <person name="Lombard V."/>
            <person name="Morin E."/>
            <person name="Otillar R."/>
            <person name="Lindquist E.A."/>
            <person name="Sun H."/>
            <person name="LaButti K.M."/>
            <person name="Schmutz J."/>
            <person name="Jabbour D."/>
            <person name="Luo H."/>
            <person name="Baker S.E."/>
            <person name="Pisabarro A.G."/>
            <person name="Walton J.D."/>
            <person name="Blanchette R.A."/>
            <person name="Henrissat B."/>
            <person name="Martin F."/>
            <person name="Cullen D."/>
            <person name="Hibbett D.S."/>
            <person name="Grigoriev I.V."/>
        </authorList>
    </citation>
    <scope>NUCLEOTIDE SEQUENCE [LARGE SCALE GENOMIC DNA]</scope>
    <source>
        <strain evidence="3">CBS 339.88</strain>
    </source>
</reference>
<dbReference type="HOGENOM" id="CLU_245672_0_0_1"/>
<gene>
    <name evidence="2" type="ORF">GALMADRAFT_138554</name>
</gene>
<dbReference type="Proteomes" id="UP000027222">
    <property type="component" value="Unassembled WGS sequence"/>
</dbReference>
<organism evidence="2 3">
    <name type="scientific">Galerina marginata (strain CBS 339.88)</name>
    <dbReference type="NCBI Taxonomy" id="685588"/>
    <lineage>
        <taxon>Eukaryota</taxon>
        <taxon>Fungi</taxon>
        <taxon>Dikarya</taxon>
        <taxon>Basidiomycota</taxon>
        <taxon>Agaricomycotina</taxon>
        <taxon>Agaricomycetes</taxon>
        <taxon>Agaricomycetidae</taxon>
        <taxon>Agaricales</taxon>
        <taxon>Agaricineae</taxon>
        <taxon>Strophariaceae</taxon>
        <taxon>Galerina</taxon>
    </lineage>
</organism>
<name>A0A067TES8_GALM3</name>
<feature type="region of interest" description="Disordered" evidence="1">
    <location>
        <begin position="1122"/>
        <end position="1186"/>
    </location>
</feature>
<evidence type="ECO:0000256" key="1">
    <source>
        <dbReference type="SAM" id="MobiDB-lite"/>
    </source>
</evidence>
<feature type="region of interest" description="Disordered" evidence="1">
    <location>
        <begin position="1"/>
        <end position="74"/>
    </location>
</feature>
<proteinExistence type="predicted"/>
<feature type="compositionally biased region" description="Low complexity" evidence="1">
    <location>
        <begin position="1158"/>
        <end position="1168"/>
    </location>
</feature>
<dbReference type="EMBL" id="KL142376">
    <property type="protein sequence ID" value="KDR77443.1"/>
    <property type="molecule type" value="Genomic_DNA"/>
</dbReference>
<evidence type="ECO:0000313" key="2">
    <source>
        <dbReference type="EMBL" id="KDR77443.1"/>
    </source>
</evidence>
<protein>
    <submittedName>
        <fullName evidence="2">Uncharacterized protein</fullName>
    </submittedName>
</protein>
<feature type="compositionally biased region" description="Acidic residues" evidence="1">
    <location>
        <begin position="649"/>
        <end position="666"/>
    </location>
</feature>
<evidence type="ECO:0000313" key="3">
    <source>
        <dbReference type="Proteomes" id="UP000027222"/>
    </source>
</evidence>
<keyword evidence="3" id="KW-1185">Reference proteome</keyword>
<feature type="compositionally biased region" description="Basic and acidic residues" evidence="1">
    <location>
        <begin position="42"/>
        <end position="58"/>
    </location>
</feature>
<dbReference type="OrthoDB" id="3270336at2759"/>
<accession>A0A067TES8</accession>